<organism evidence="14 15">
    <name type="scientific">Desulfocucumis palustris</name>
    <dbReference type="NCBI Taxonomy" id="1898651"/>
    <lineage>
        <taxon>Bacteria</taxon>
        <taxon>Bacillati</taxon>
        <taxon>Bacillota</taxon>
        <taxon>Clostridia</taxon>
        <taxon>Eubacteriales</taxon>
        <taxon>Desulfocucumaceae</taxon>
        <taxon>Desulfocucumis</taxon>
    </lineage>
</organism>
<dbReference type="GO" id="GO:0034220">
    <property type="term" value="P:monoatomic ion transmembrane transport"/>
    <property type="evidence" value="ECO:0007669"/>
    <property type="project" value="UniProtKB-KW"/>
</dbReference>
<name>A0A2L2XF60_9FIRM</name>
<dbReference type="InterPro" id="IPR003661">
    <property type="entry name" value="HisK_dim/P_dom"/>
</dbReference>
<reference evidence="15" key="1">
    <citation type="submission" date="2018-02" db="EMBL/GenBank/DDBJ databases">
        <title>Genome sequence of Desulfocucumis palustris strain NAW-5.</title>
        <authorList>
            <person name="Watanabe M."/>
            <person name="Kojima H."/>
            <person name="Fukui M."/>
        </authorList>
    </citation>
    <scope>NUCLEOTIDE SEQUENCE [LARGE SCALE GENOMIC DNA]</scope>
    <source>
        <strain evidence="15">NAW-5</strain>
    </source>
</reference>
<evidence type="ECO:0000256" key="4">
    <source>
        <dbReference type="ARBA" id="ARBA00022553"/>
    </source>
</evidence>
<proteinExistence type="predicted"/>
<evidence type="ECO:0000256" key="7">
    <source>
        <dbReference type="ARBA" id="ARBA00022777"/>
    </source>
</evidence>
<dbReference type="CDD" id="cd06225">
    <property type="entry name" value="HAMP"/>
    <property type="match status" value="1"/>
</dbReference>
<evidence type="ECO:0000313" key="14">
    <source>
        <dbReference type="EMBL" id="GBF34989.1"/>
    </source>
</evidence>
<dbReference type="InterPro" id="IPR005467">
    <property type="entry name" value="His_kinase_dom"/>
</dbReference>
<keyword evidence="15" id="KW-1185">Reference proteome</keyword>
<dbReference type="InterPro" id="IPR004358">
    <property type="entry name" value="Sig_transdc_His_kin-like_C"/>
</dbReference>
<dbReference type="GO" id="GO:0000155">
    <property type="term" value="F:phosphorelay sensor kinase activity"/>
    <property type="evidence" value="ECO:0007669"/>
    <property type="project" value="InterPro"/>
</dbReference>
<dbReference type="GO" id="GO:0007234">
    <property type="term" value="P:osmosensory signaling via phosphorelay pathway"/>
    <property type="evidence" value="ECO:0007669"/>
    <property type="project" value="TreeGrafter"/>
</dbReference>
<comment type="catalytic activity">
    <reaction evidence="1">
        <text>ATP + protein L-histidine = ADP + protein N-phospho-L-histidine.</text>
        <dbReference type="EC" id="2.7.13.3"/>
    </reaction>
</comment>
<dbReference type="InterPro" id="IPR036890">
    <property type="entry name" value="HATPase_C_sf"/>
</dbReference>
<evidence type="ECO:0000256" key="9">
    <source>
        <dbReference type="ARBA" id="ARBA00023012"/>
    </source>
</evidence>
<dbReference type="InterPro" id="IPR036097">
    <property type="entry name" value="HisK_dim/P_sf"/>
</dbReference>
<comment type="caution">
    <text evidence="14">The sequence shown here is derived from an EMBL/GenBank/DDBJ whole genome shotgun (WGS) entry which is preliminary data.</text>
</comment>
<gene>
    <name evidence="14" type="ORF">DCCM_4110</name>
</gene>
<dbReference type="PROSITE" id="PS50885">
    <property type="entry name" value="HAMP"/>
    <property type="match status" value="1"/>
</dbReference>
<keyword evidence="14" id="KW-0813">Transport</keyword>
<dbReference type="EC" id="2.7.13.3" evidence="3"/>
<keyword evidence="11" id="KW-1133">Transmembrane helix</keyword>
<evidence type="ECO:0000256" key="10">
    <source>
        <dbReference type="ARBA" id="ARBA00023136"/>
    </source>
</evidence>
<keyword evidence="8" id="KW-0067">ATP-binding</keyword>
<dbReference type="RefSeq" id="WP_123057290.1">
    <property type="nucleotide sequence ID" value="NZ_BFAV01000155.1"/>
</dbReference>
<dbReference type="FunFam" id="1.10.287.130:FF:000001">
    <property type="entry name" value="Two-component sensor histidine kinase"/>
    <property type="match status" value="1"/>
</dbReference>
<dbReference type="Gene3D" id="1.10.287.130">
    <property type="match status" value="1"/>
</dbReference>
<dbReference type="GO" id="GO:0000156">
    <property type="term" value="F:phosphorelay response regulator activity"/>
    <property type="evidence" value="ECO:0007669"/>
    <property type="project" value="TreeGrafter"/>
</dbReference>
<dbReference type="CDD" id="cd00075">
    <property type="entry name" value="HATPase"/>
    <property type="match status" value="1"/>
</dbReference>
<evidence type="ECO:0000313" key="15">
    <source>
        <dbReference type="Proteomes" id="UP000239549"/>
    </source>
</evidence>
<keyword evidence="5" id="KW-0808">Transferase</keyword>
<keyword evidence="10 11" id="KW-0472">Membrane</keyword>
<dbReference type="Proteomes" id="UP000239549">
    <property type="component" value="Unassembled WGS sequence"/>
</dbReference>
<keyword evidence="7 14" id="KW-0418">Kinase</keyword>
<protein>
    <recommendedName>
        <fullName evidence="3">histidine kinase</fullName>
        <ecNumber evidence="3">2.7.13.3</ecNumber>
    </recommendedName>
</protein>
<dbReference type="SUPFAM" id="SSF158472">
    <property type="entry name" value="HAMP domain-like"/>
    <property type="match status" value="1"/>
</dbReference>
<dbReference type="InterPro" id="IPR003660">
    <property type="entry name" value="HAMP_dom"/>
</dbReference>
<dbReference type="Pfam" id="PF02518">
    <property type="entry name" value="HATPase_c"/>
    <property type="match status" value="1"/>
</dbReference>
<dbReference type="Gene3D" id="6.10.340.10">
    <property type="match status" value="1"/>
</dbReference>
<dbReference type="SUPFAM" id="SSF47384">
    <property type="entry name" value="Homodimeric domain of signal transducing histidine kinase"/>
    <property type="match status" value="1"/>
</dbReference>
<evidence type="ECO:0000256" key="1">
    <source>
        <dbReference type="ARBA" id="ARBA00000085"/>
    </source>
</evidence>
<evidence type="ECO:0000256" key="2">
    <source>
        <dbReference type="ARBA" id="ARBA00004370"/>
    </source>
</evidence>
<feature type="transmembrane region" description="Helical" evidence="11">
    <location>
        <begin position="197"/>
        <end position="219"/>
    </location>
</feature>
<dbReference type="InterPro" id="IPR050351">
    <property type="entry name" value="BphY/WalK/GraS-like"/>
</dbReference>
<dbReference type="GO" id="GO:0016020">
    <property type="term" value="C:membrane"/>
    <property type="evidence" value="ECO:0007669"/>
    <property type="project" value="UniProtKB-SubCell"/>
</dbReference>
<evidence type="ECO:0000259" key="12">
    <source>
        <dbReference type="PROSITE" id="PS50109"/>
    </source>
</evidence>
<dbReference type="OrthoDB" id="112712at2"/>
<dbReference type="SMART" id="SM00388">
    <property type="entry name" value="HisKA"/>
    <property type="match status" value="1"/>
</dbReference>
<feature type="domain" description="HAMP" evidence="13">
    <location>
        <begin position="216"/>
        <end position="268"/>
    </location>
</feature>
<dbReference type="Pfam" id="PF00512">
    <property type="entry name" value="HisKA"/>
    <property type="match status" value="1"/>
</dbReference>
<dbReference type="InterPro" id="IPR003594">
    <property type="entry name" value="HATPase_dom"/>
</dbReference>
<dbReference type="FunFam" id="3.30.565.10:FF:000006">
    <property type="entry name" value="Sensor histidine kinase WalK"/>
    <property type="match status" value="1"/>
</dbReference>
<dbReference type="Pfam" id="PF00672">
    <property type="entry name" value="HAMP"/>
    <property type="match status" value="1"/>
</dbReference>
<keyword evidence="9" id="KW-0902">Two-component regulatory system</keyword>
<dbReference type="SMART" id="SM00304">
    <property type="entry name" value="HAMP"/>
    <property type="match status" value="1"/>
</dbReference>
<keyword evidence="6" id="KW-0547">Nucleotide-binding</keyword>
<evidence type="ECO:0000256" key="11">
    <source>
        <dbReference type="SAM" id="Phobius"/>
    </source>
</evidence>
<dbReference type="SUPFAM" id="SSF55874">
    <property type="entry name" value="ATPase domain of HSP90 chaperone/DNA topoisomerase II/histidine kinase"/>
    <property type="match status" value="1"/>
</dbReference>
<evidence type="ECO:0000256" key="5">
    <source>
        <dbReference type="ARBA" id="ARBA00022679"/>
    </source>
</evidence>
<evidence type="ECO:0000256" key="6">
    <source>
        <dbReference type="ARBA" id="ARBA00022741"/>
    </source>
</evidence>
<dbReference type="Gene3D" id="3.30.565.10">
    <property type="entry name" value="Histidine kinase-like ATPase, C-terminal domain"/>
    <property type="match status" value="1"/>
</dbReference>
<keyword evidence="14" id="KW-0406">Ion transport</keyword>
<evidence type="ECO:0000256" key="3">
    <source>
        <dbReference type="ARBA" id="ARBA00012438"/>
    </source>
</evidence>
<dbReference type="AlphaFoldDB" id="A0A2L2XF60"/>
<dbReference type="GO" id="GO:0030295">
    <property type="term" value="F:protein kinase activator activity"/>
    <property type="evidence" value="ECO:0007669"/>
    <property type="project" value="TreeGrafter"/>
</dbReference>
<dbReference type="PANTHER" id="PTHR42878:SF7">
    <property type="entry name" value="SENSOR HISTIDINE KINASE GLRK"/>
    <property type="match status" value="1"/>
</dbReference>
<dbReference type="SMART" id="SM00387">
    <property type="entry name" value="HATPase_c"/>
    <property type="match status" value="1"/>
</dbReference>
<feature type="domain" description="Histidine kinase" evidence="12">
    <location>
        <begin position="283"/>
        <end position="500"/>
    </location>
</feature>
<dbReference type="PRINTS" id="PR00344">
    <property type="entry name" value="BCTRLSENSOR"/>
</dbReference>
<dbReference type="PANTHER" id="PTHR42878">
    <property type="entry name" value="TWO-COMPONENT HISTIDINE KINASE"/>
    <property type="match status" value="1"/>
</dbReference>
<accession>A0A2L2XF60</accession>
<comment type="subcellular location">
    <subcellularLocation>
        <location evidence="2">Membrane</location>
    </subcellularLocation>
</comment>
<dbReference type="PROSITE" id="PS50109">
    <property type="entry name" value="HIS_KIN"/>
    <property type="match status" value="1"/>
</dbReference>
<keyword evidence="4" id="KW-0597">Phosphoprotein</keyword>
<keyword evidence="14" id="KW-0407">Ion channel</keyword>
<sequence>MKRKTILFKLWLAMLVLITAVLVFSGLIQAGILQKIYLEQQSGRIIESGLKLAGSMDISDKPQLNSLAENTADTLGASVLVVNSQGEIIVWKRSEGAPGMGMGMGMGHGAGMGMGMGMGYGMQQKINAGMPFTSADVSKVLAGEQLVRREYNPYFKTDIMQVGIPAEKNGRILGAVMIQTPLAPIVNNLRALQQSSLYALALGGLAAVLLALLLARGIVQPLLKMNRAARSMAEGDYDIQVPVESKDEIGILGESINLLSAKLKEKISQLEKMDNTRREFVASVSHELRTPLTIIQGYTEALVDGMDRDQAQKEQYLSNILEETNRLKRLVDDLLNLGRMEAGRVTIEVKEVDMLAVVRRVMERFESPALEKGRKLLVEATGGSYMAKVNEDKMEQVIINLVDNALRFTPPGGAVNAIIDRTGSQIRISVKDSGSGIPEREQPLVWDRFYKSDPSRSRGQSGSGLGLAIVRGIVELHGGQVGVQSRPDEGATFWFTVPAV</sequence>
<evidence type="ECO:0000259" key="13">
    <source>
        <dbReference type="PROSITE" id="PS50885"/>
    </source>
</evidence>
<dbReference type="EMBL" id="BFAV01000155">
    <property type="protein sequence ID" value="GBF34989.1"/>
    <property type="molecule type" value="Genomic_DNA"/>
</dbReference>
<dbReference type="CDD" id="cd00082">
    <property type="entry name" value="HisKA"/>
    <property type="match status" value="1"/>
</dbReference>
<keyword evidence="11" id="KW-0812">Transmembrane</keyword>
<evidence type="ECO:0000256" key="8">
    <source>
        <dbReference type="ARBA" id="ARBA00022840"/>
    </source>
</evidence>